<reference evidence="10 11" key="1">
    <citation type="journal article" date="2024" name="Commun. Biol.">
        <title>Comparative genomic analysis of thermophilic fungi reveals convergent evolutionary adaptations and gene losses.</title>
        <authorList>
            <person name="Steindorff A.S."/>
            <person name="Aguilar-Pontes M.V."/>
            <person name="Robinson A.J."/>
            <person name="Andreopoulos B."/>
            <person name="LaButti K."/>
            <person name="Kuo A."/>
            <person name="Mondo S."/>
            <person name="Riley R."/>
            <person name="Otillar R."/>
            <person name="Haridas S."/>
            <person name="Lipzen A."/>
            <person name="Grimwood J."/>
            <person name="Schmutz J."/>
            <person name="Clum A."/>
            <person name="Reid I.D."/>
            <person name="Moisan M.C."/>
            <person name="Butler G."/>
            <person name="Nguyen T.T.M."/>
            <person name="Dewar K."/>
            <person name="Conant G."/>
            <person name="Drula E."/>
            <person name="Henrissat B."/>
            <person name="Hansel C."/>
            <person name="Singer S."/>
            <person name="Hutchinson M.I."/>
            <person name="de Vries R.P."/>
            <person name="Natvig D.O."/>
            <person name="Powell A.J."/>
            <person name="Tsang A."/>
            <person name="Grigoriev I.V."/>
        </authorList>
    </citation>
    <scope>NUCLEOTIDE SEQUENCE [LARGE SCALE GENOMIC DNA]</scope>
    <source>
        <strain evidence="10 11">CBS 620.91</strain>
    </source>
</reference>
<dbReference type="PANTHER" id="PTHR40626">
    <property type="entry name" value="MIP31509P"/>
    <property type="match status" value="1"/>
</dbReference>
<dbReference type="InterPro" id="IPR036236">
    <property type="entry name" value="Znf_C2H2_sf"/>
</dbReference>
<evidence type="ECO:0000313" key="10">
    <source>
        <dbReference type="EMBL" id="KAL1840462.1"/>
    </source>
</evidence>
<name>A0ABR3VF76_HUMIN</name>
<sequence length="899" mass="99832">METPAAPQPTSQAQDRPAGSSSSYKRASRKGAPRRFACDFPGCDKIYSRAEHLQRHQLNHAPKEIYRCDIAGCEQKFVRADLLARHRKRHSASYIPRNRVPSFGPPPVDASPPASATSPQTPVNQARPPLNRVPHDAAILLRSDSTSQPPVPAPAPAPAPNAASRSNMAHHPAWHPQMPDMGAVNIIRPKPGYYHPEEQRVPDQQPAHMSYQAAAAAAAAASEFQQGVMARENFALWLFNPHAPYGDFSVPNVPFIDGGLESALNNNIAYDYESLTSGRSQLDTPTRFVETDELISEFRRQEILRWFQMFRQKQPKAEPLVANLVHDGSGDIPALSLDMMRDCLNEYWERVSPRLPIVHQPTFSCNRSSIFLLMVMMALGAISLRTRDSTGNLADYGGFADMIILGVRSEILNAEDAQPPVSLWVSQALVLLEFYEKMYSSRRLHERAHIYHTVALTLLRRGSPLIGRSGSESPPEVASAEHPQGVNMDAHAWWCRWAETEAMHRVVFAAFMLDIIHAAMFGHAADMAPHEIRLPLPCDNNMWTASNPETVRQLDQNLRMYGVRPISFLDGLKRALHGKEVRTHSFGRMIIMSGLLSVGWHLSRREAHLKWIDFTPSSPETHEVWKKILLKAFDDWKCSFDEAQGAAGNVAGADAPGSNGPVHSAAVLYHLAHISMHVDIIDCQVYAGAKRLLGRKVSVRDYTNVVTRMRNWAALLSTRHAVLHAFKLLQRVLVESRRSGSVGGDREGAGGGGSSSSSSVEAQPYSCRTEPDPHRPWVMYYAALSIWSFVRAISRQDLMQDPPQGHPNGGGYRAEKPPPVNYRRVAAYLCNIGNLPELTESAAMSLADGLPDLLDALRNVFAEAHSELLQEAQERLWDTLRTESSETQCSSMGFKLPAK</sequence>
<comment type="caution">
    <text evidence="10">The sequence shown here is derived from an EMBL/GenBank/DDBJ whole genome shotgun (WGS) entry which is preliminary data.</text>
</comment>
<feature type="compositionally biased region" description="Basic and acidic residues" evidence="8">
    <location>
        <begin position="739"/>
        <end position="748"/>
    </location>
</feature>
<evidence type="ECO:0000256" key="7">
    <source>
        <dbReference type="PROSITE-ProRule" id="PRU00042"/>
    </source>
</evidence>
<gene>
    <name evidence="10" type="ORF">VTJ49DRAFT_459</name>
</gene>
<keyword evidence="3" id="KW-0677">Repeat</keyword>
<feature type="compositionally biased region" description="Low complexity" evidence="8">
    <location>
        <begin position="111"/>
        <end position="122"/>
    </location>
</feature>
<dbReference type="Pfam" id="PF00096">
    <property type="entry name" value="zf-C2H2"/>
    <property type="match status" value="2"/>
</dbReference>
<evidence type="ECO:0000256" key="5">
    <source>
        <dbReference type="ARBA" id="ARBA00022833"/>
    </source>
</evidence>
<dbReference type="Gene3D" id="3.30.160.60">
    <property type="entry name" value="Classic Zinc Finger"/>
    <property type="match status" value="1"/>
</dbReference>
<dbReference type="PROSITE" id="PS50157">
    <property type="entry name" value="ZINC_FINGER_C2H2_2"/>
    <property type="match status" value="2"/>
</dbReference>
<organism evidence="10 11">
    <name type="scientific">Humicola insolens</name>
    <name type="common">Soft-rot fungus</name>
    <dbReference type="NCBI Taxonomy" id="85995"/>
    <lineage>
        <taxon>Eukaryota</taxon>
        <taxon>Fungi</taxon>
        <taxon>Dikarya</taxon>
        <taxon>Ascomycota</taxon>
        <taxon>Pezizomycotina</taxon>
        <taxon>Sordariomycetes</taxon>
        <taxon>Sordariomycetidae</taxon>
        <taxon>Sordariales</taxon>
        <taxon>Chaetomiaceae</taxon>
        <taxon>Mycothermus</taxon>
    </lineage>
</organism>
<dbReference type="Pfam" id="PF04082">
    <property type="entry name" value="Fungal_trans"/>
    <property type="match status" value="1"/>
</dbReference>
<keyword evidence="5" id="KW-0862">Zinc</keyword>
<evidence type="ECO:0000259" key="9">
    <source>
        <dbReference type="PROSITE" id="PS50157"/>
    </source>
</evidence>
<dbReference type="InterPro" id="IPR013087">
    <property type="entry name" value="Znf_C2H2_type"/>
</dbReference>
<feature type="region of interest" description="Disordered" evidence="8">
    <location>
        <begin position="144"/>
        <end position="173"/>
    </location>
</feature>
<dbReference type="PANTHER" id="PTHR40626:SF11">
    <property type="entry name" value="ZINC FINGER PROTEIN YPR022C"/>
    <property type="match status" value="1"/>
</dbReference>
<feature type="region of interest" description="Disordered" evidence="8">
    <location>
        <begin position="739"/>
        <end position="769"/>
    </location>
</feature>
<evidence type="ECO:0000256" key="8">
    <source>
        <dbReference type="SAM" id="MobiDB-lite"/>
    </source>
</evidence>
<dbReference type="InterPro" id="IPR007219">
    <property type="entry name" value="XnlR_reg_dom"/>
</dbReference>
<keyword evidence="2" id="KW-0479">Metal-binding</keyword>
<dbReference type="SMART" id="SM00355">
    <property type="entry name" value="ZnF_C2H2"/>
    <property type="match status" value="2"/>
</dbReference>
<dbReference type="PROSITE" id="PS00028">
    <property type="entry name" value="ZINC_FINGER_C2H2_1"/>
    <property type="match status" value="2"/>
</dbReference>
<feature type="compositionally biased region" description="Pro residues" evidence="8">
    <location>
        <begin position="149"/>
        <end position="159"/>
    </location>
</feature>
<dbReference type="CDD" id="cd12148">
    <property type="entry name" value="fungal_TF_MHR"/>
    <property type="match status" value="1"/>
</dbReference>
<keyword evidence="4 7" id="KW-0863">Zinc-finger</keyword>
<dbReference type="InterPro" id="IPR051059">
    <property type="entry name" value="VerF-like"/>
</dbReference>
<accession>A0ABR3VF76</accession>
<protein>
    <recommendedName>
        <fullName evidence="9">C2H2-type domain-containing protein</fullName>
    </recommendedName>
</protein>
<feature type="region of interest" description="Disordered" evidence="8">
    <location>
        <begin position="1"/>
        <end position="36"/>
    </location>
</feature>
<evidence type="ECO:0000256" key="2">
    <source>
        <dbReference type="ARBA" id="ARBA00022723"/>
    </source>
</evidence>
<feature type="compositionally biased region" description="Polar residues" evidence="8">
    <location>
        <begin position="8"/>
        <end position="25"/>
    </location>
</feature>
<feature type="domain" description="C2H2-type" evidence="9">
    <location>
        <begin position="66"/>
        <end position="95"/>
    </location>
</feature>
<dbReference type="SUPFAM" id="SSF57667">
    <property type="entry name" value="beta-beta-alpha zinc fingers"/>
    <property type="match status" value="1"/>
</dbReference>
<comment type="subcellular location">
    <subcellularLocation>
        <location evidence="1">Nucleus</location>
    </subcellularLocation>
</comment>
<proteinExistence type="predicted"/>
<feature type="domain" description="C2H2-type" evidence="9">
    <location>
        <begin position="36"/>
        <end position="65"/>
    </location>
</feature>
<keyword evidence="11" id="KW-1185">Reference proteome</keyword>
<evidence type="ECO:0000256" key="4">
    <source>
        <dbReference type="ARBA" id="ARBA00022771"/>
    </source>
</evidence>
<evidence type="ECO:0000256" key="6">
    <source>
        <dbReference type="ARBA" id="ARBA00023242"/>
    </source>
</evidence>
<dbReference type="EMBL" id="JAZGSY010000112">
    <property type="protein sequence ID" value="KAL1840462.1"/>
    <property type="molecule type" value="Genomic_DNA"/>
</dbReference>
<evidence type="ECO:0000313" key="11">
    <source>
        <dbReference type="Proteomes" id="UP001583172"/>
    </source>
</evidence>
<feature type="region of interest" description="Disordered" evidence="8">
    <location>
        <begin position="88"/>
        <end position="130"/>
    </location>
</feature>
<evidence type="ECO:0000256" key="3">
    <source>
        <dbReference type="ARBA" id="ARBA00022737"/>
    </source>
</evidence>
<dbReference type="Proteomes" id="UP001583172">
    <property type="component" value="Unassembled WGS sequence"/>
</dbReference>
<keyword evidence="6" id="KW-0539">Nucleus</keyword>
<evidence type="ECO:0000256" key="1">
    <source>
        <dbReference type="ARBA" id="ARBA00004123"/>
    </source>
</evidence>